<accession>A0A822ZJQ3</accession>
<comment type="caution">
    <text evidence="1">The sequence shown here is derived from an EMBL/GenBank/DDBJ whole genome shotgun (WGS) entry which is preliminary data.</text>
</comment>
<dbReference type="Proteomes" id="UP000607653">
    <property type="component" value="Unassembled WGS sequence"/>
</dbReference>
<dbReference type="EMBL" id="DUZY01000006">
    <property type="protein sequence ID" value="DAD43599.1"/>
    <property type="molecule type" value="Genomic_DNA"/>
</dbReference>
<proteinExistence type="predicted"/>
<evidence type="ECO:0000313" key="2">
    <source>
        <dbReference type="Proteomes" id="UP000607653"/>
    </source>
</evidence>
<name>A0A822ZJQ3_NELNU</name>
<gene>
    <name evidence="1" type="ORF">HUJ06_001829</name>
</gene>
<evidence type="ECO:0000313" key="1">
    <source>
        <dbReference type="EMBL" id="DAD43599.1"/>
    </source>
</evidence>
<sequence length="87" mass="9634">MEVTSDNTHPSKQTSLVSSTEVVETLVVAIGMTKTKAPKMSPDWTVMVANRIWFARVVLELGKGILLPDDISSYDNQFTPVLSRKLI</sequence>
<reference evidence="1 2" key="1">
    <citation type="journal article" date="2020" name="Mol. Biol. Evol.">
        <title>Distinct Expression and Methylation Patterns for Genes with Different Fates following a Single Whole-Genome Duplication in Flowering Plants.</title>
        <authorList>
            <person name="Shi T."/>
            <person name="Rahmani R.S."/>
            <person name="Gugger P.F."/>
            <person name="Wang M."/>
            <person name="Li H."/>
            <person name="Zhang Y."/>
            <person name="Li Z."/>
            <person name="Wang Q."/>
            <person name="Van de Peer Y."/>
            <person name="Marchal K."/>
            <person name="Chen J."/>
        </authorList>
    </citation>
    <scope>NUCLEOTIDE SEQUENCE [LARGE SCALE GENOMIC DNA]</scope>
    <source>
        <tissue evidence="1">Leaf</tissue>
    </source>
</reference>
<dbReference type="AlphaFoldDB" id="A0A822ZJQ3"/>
<keyword evidence="2" id="KW-1185">Reference proteome</keyword>
<organism evidence="1 2">
    <name type="scientific">Nelumbo nucifera</name>
    <name type="common">Sacred lotus</name>
    <dbReference type="NCBI Taxonomy" id="4432"/>
    <lineage>
        <taxon>Eukaryota</taxon>
        <taxon>Viridiplantae</taxon>
        <taxon>Streptophyta</taxon>
        <taxon>Embryophyta</taxon>
        <taxon>Tracheophyta</taxon>
        <taxon>Spermatophyta</taxon>
        <taxon>Magnoliopsida</taxon>
        <taxon>Proteales</taxon>
        <taxon>Nelumbonaceae</taxon>
        <taxon>Nelumbo</taxon>
    </lineage>
</organism>
<protein>
    <submittedName>
        <fullName evidence="1">Uncharacterized protein</fullName>
    </submittedName>
</protein>